<dbReference type="InterPro" id="IPR010998">
    <property type="entry name" value="Integrase_recombinase_N"/>
</dbReference>
<dbReference type="CDD" id="cd01189">
    <property type="entry name" value="INT_ICEBs1_C_like"/>
    <property type="match status" value="1"/>
</dbReference>
<name>A0A1Z2XR75_9FIRM</name>
<dbReference type="RefSeq" id="WP_066541272.1">
    <property type="nucleotide sequence ID" value="NZ_CP021422.1"/>
</dbReference>
<dbReference type="GO" id="GO:0006310">
    <property type="term" value="P:DNA recombination"/>
    <property type="evidence" value="ECO:0007669"/>
    <property type="project" value="UniProtKB-KW"/>
</dbReference>
<evidence type="ECO:0000313" key="8">
    <source>
        <dbReference type="EMBL" id="QQR30215.1"/>
    </source>
</evidence>
<proteinExistence type="inferred from homology"/>
<dbReference type="GO" id="GO:0015074">
    <property type="term" value="P:DNA integration"/>
    <property type="evidence" value="ECO:0007669"/>
    <property type="project" value="UniProtKB-KW"/>
</dbReference>
<gene>
    <name evidence="7" type="ORF">ADH66_09890</name>
    <name evidence="8" type="ORF">I5Q82_00215</name>
</gene>
<dbReference type="InterPro" id="IPR050090">
    <property type="entry name" value="Tyrosine_recombinase_XerCD"/>
</dbReference>
<dbReference type="Gene3D" id="1.10.150.130">
    <property type="match status" value="2"/>
</dbReference>
<keyword evidence="5" id="KW-0233">DNA recombination</keyword>
<dbReference type="InterPro" id="IPR004107">
    <property type="entry name" value="Integrase_SAM-like_N"/>
</dbReference>
<dbReference type="KEGG" id="amur:ADH66_09890"/>
<dbReference type="Proteomes" id="UP000196710">
    <property type="component" value="Chromosome"/>
</dbReference>
<dbReference type="PANTHER" id="PTHR30349">
    <property type="entry name" value="PHAGE INTEGRASE-RELATED"/>
    <property type="match status" value="1"/>
</dbReference>
<evidence type="ECO:0000313" key="7">
    <source>
        <dbReference type="EMBL" id="ASB40935.1"/>
    </source>
</evidence>
<keyword evidence="9" id="KW-1185">Reference proteome</keyword>
<dbReference type="Gene3D" id="1.10.443.10">
    <property type="entry name" value="Intergrase catalytic core"/>
    <property type="match status" value="1"/>
</dbReference>
<dbReference type="AlphaFoldDB" id="A0A1Z2XR75"/>
<comment type="function">
    <text evidence="1">Site-specific tyrosine recombinase, which acts by catalyzing the cutting and rejoining of the recombining DNA molecules.</text>
</comment>
<dbReference type="InterPro" id="IPR013762">
    <property type="entry name" value="Integrase-like_cat_sf"/>
</dbReference>
<protein>
    <submittedName>
        <fullName evidence="8">Site-specific integrase</fullName>
    </submittedName>
</protein>
<dbReference type="Pfam" id="PF14659">
    <property type="entry name" value="Phage_int_SAM_3"/>
    <property type="match status" value="1"/>
</dbReference>
<dbReference type="PROSITE" id="PS51898">
    <property type="entry name" value="TYR_RECOMBINASE"/>
    <property type="match status" value="1"/>
</dbReference>
<dbReference type="EMBL" id="CP065321">
    <property type="protein sequence ID" value="QQR30215.1"/>
    <property type="molecule type" value="Genomic_DNA"/>
</dbReference>
<dbReference type="GO" id="GO:0003677">
    <property type="term" value="F:DNA binding"/>
    <property type="evidence" value="ECO:0007669"/>
    <property type="project" value="UniProtKB-KW"/>
</dbReference>
<sequence length="464" mass="52127">MANIQERRDKSGRRICYSIRVHRGRGAEGKQLKPYTATFEVKPTWTEKSARKKAEAFAATFEKECREGVTSDSRQTFRDYCEYVLELKESRGVKHSTIVRYKELTDRIFPAMGHIKLKDLRADHLNSLYTALGKEGAEKGSDKAVCKLDLASLLKDKGLTRAGIANTSELPLGAVCAAIKGKPVGVDIAGGVANALGVKLDKAFSIQKNQRSLSAKTVVEHHRLISTVLEQASKEGLVPFNVAGKATLPKVEKKEVNYFQPEQVAAIRETLETEPIKWRTITHLLLITGARRGEILGLKWDKVDFEAEHIHICNSVLYSADIGIYESTPKTATSNRYVSLPRETMEMLREYRIWQNTERLRLGTYYENQGFVFTQDNGCPMHPDSVTDWLAKFSKRHGLPHITTHAFRHTMASMLYFNGVDSVSISKRLGHAQVSTTANIYAHVMEEADERNADILAEVFLKKA</sequence>
<organism evidence="8 10">
    <name type="scientific">Acutalibacter muris</name>
    <dbReference type="NCBI Taxonomy" id="1796620"/>
    <lineage>
        <taxon>Bacteria</taxon>
        <taxon>Bacillati</taxon>
        <taxon>Bacillota</taxon>
        <taxon>Clostridia</taxon>
        <taxon>Eubacteriales</taxon>
        <taxon>Acutalibacteraceae</taxon>
        <taxon>Acutalibacter</taxon>
    </lineage>
</organism>
<dbReference type="Proteomes" id="UP000596035">
    <property type="component" value="Chromosome"/>
</dbReference>
<reference evidence="9" key="2">
    <citation type="submission" date="2017-05" db="EMBL/GenBank/DDBJ databases">
        <title>Improved OligoMM genomes.</title>
        <authorList>
            <person name="Garzetti D."/>
        </authorList>
    </citation>
    <scope>NUCLEOTIDE SEQUENCE [LARGE SCALE GENOMIC DNA]</scope>
    <source>
        <strain evidence="9">KB18</strain>
    </source>
</reference>
<evidence type="ECO:0000313" key="9">
    <source>
        <dbReference type="Proteomes" id="UP000196710"/>
    </source>
</evidence>
<accession>A0A1Z2XR75</accession>
<comment type="similarity">
    <text evidence="2">Belongs to the 'phage' integrase family.</text>
</comment>
<keyword evidence="3" id="KW-0229">DNA integration</keyword>
<evidence type="ECO:0000256" key="4">
    <source>
        <dbReference type="ARBA" id="ARBA00023125"/>
    </source>
</evidence>
<dbReference type="EMBL" id="CP021422">
    <property type="protein sequence ID" value="ASB40935.1"/>
    <property type="molecule type" value="Genomic_DNA"/>
</dbReference>
<dbReference type="SUPFAM" id="SSF56349">
    <property type="entry name" value="DNA breaking-rejoining enzymes"/>
    <property type="match status" value="1"/>
</dbReference>
<evidence type="ECO:0000313" key="10">
    <source>
        <dbReference type="Proteomes" id="UP000596035"/>
    </source>
</evidence>
<reference evidence="8 10" key="3">
    <citation type="submission" date="2020-11" db="EMBL/GenBank/DDBJ databases">
        <title>Closed and high quality bacterial genomes of the OMM12 community.</title>
        <authorList>
            <person name="Marbouty M."/>
            <person name="Lamy-Besnier Q."/>
            <person name="Debarbieux L."/>
            <person name="Koszul R."/>
        </authorList>
    </citation>
    <scope>NUCLEOTIDE SEQUENCE [LARGE SCALE GENOMIC DNA]</scope>
    <source>
        <strain evidence="8 10">KB18</strain>
    </source>
</reference>
<dbReference type="InterPro" id="IPR002104">
    <property type="entry name" value="Integrase_catalytic"/>
</dbReference>
<evidence type="ECO:0000256" key="3">
    <source>
        <dbReference type="ARBA" id="ARBA00022908"/>
    </source>
</evidence>
<reference evidence="7" key="1">
    <citation type="journal article" date="2017" name="Genome Announc.">
        <title>High-Quality Whole-Genome Sequences of the Oligo-Mouse-Microbiota Bacterial Community.</title>
        <authorList>
            <person name="Garzetti D."/>
            <person name="Brugiroux S."/>
            <person name="Bunk B."/>
            <person name="Pukall R."/>
            <person name="McCoy K.D."/>
            <person name="Macpherson A.J."/>
            <person name="Stecher B."/>
        </authorList>
    </citation>
    <scope>NUCLEOTIDE SEQUENCE</scope>
    <source>
        <strain evidence="7">KB18</strain>
    </source>
</reference>
<dbReference type="PANTHER" id="PTHR30349:SF64">
    <property type="entry name" value="PROPHAGE INTEGRASE INTD-RELATED"/>
    <property type="match status" value="1"/>
</dbReference>
<keyword evidence="4" id="KW-0238">DNA-binding</keyword>
<evidence type="ECO:0000259" key="6">
    <source>
        <dbReference type="PROSITE" id="PS51898"/>
    </source>
</evidence>
<dbReference type="Pfam" id="PF00589">
    <property type="entry name" value="Phage_integrase"/>
    <property type="match status" value="1"/>
</dbReference>
<dbReference type="InterPro" id="IPR011010">
    <property type="entry name" value="DNA_brk_join_enz"/>
</dbReference>
<evidence type="ECO:0000256" key="2">
    <source>
        <dbReference type="ARBA" id="ARBA00008857"/>
    </source>
</evidence>
<evidence type="ECO:0000256" key="1">
    <source>
        <dbReference type="ARBA" id="ARBA00003283"/>
    </source>
</evidence>
<evidence type="ECO:0000256" key="5">
    <source>
        <dbReference type="ARBA" id="ARBA00023172"/>
    </source>
</evidence>
<feature type="domain" description="Tyr recombinase" evidence="6">
    <location>
        <begin position="254"/>
        <end position="457"/>
    </location>
</feature>